<name>A0ABP6TU81_9ACTN</name>
<dbReference type="InterPro" id="IPR041129">
    <property type="entry name" value="CdiI_2"/>
</dbReference>
<organism evidence="2 3">
    <name type="scientific">Streptomyces prasinosporus</name>
    <dbReference type="NCBI Taxonomy" id="68256"/>
    <lineage>
        <taxon>Bacteria</taxon>
        <taxon>Bacillati</taxon>
        <taxon>Actinomycetota</taxon>
        <taxon>Actinomycetes</taxon>
        <taxon>Kitasatosporales</taxon>
        <taxon>Streptomycetaceae</taxon>
        <taxon>Streptomyces</taxon>
        <taxon>Streptomyces albogriseolus group</taxon>
    </lineage>
</organism>
<dbReference type="Proteomes" id="UP001501455">
    <property type="component" value="Unassembled WGS sequence"/>
</dbReference>
<comment type="caution">
    <text evidence="2">The sequence shown here is derived from an EMBL/GenBank/DDBJ whole genome shotgun (WGS) entry which is preliminary data.</text>
</comment>
<sequence length="218" mass="24255">MSQALPPGQRFHELGYLLEAYTSTGFTFSDTPEAPGPGLASYLRIAARDPARAAEAVRQIDELLSAGLFSEEIADEVENLPHIRPPAGESVEDCLRTVRGHLYRFLQDPSRVPRSNPQSPWEWNERFPALSQLLGAYFHRDFSYLYGSRDEALDEYVGETAPEDRAQAAREIGELLTMVSSDQELHTAATALGLDLLPPQGMSLRQWLDSVRRRVAGA</sequence>
<protein>
    <recommendedName>
        <fullName evidence="1">CdiI immunity protein domain-containing protein</fullName>
    </recommendedName>
</protein>
<accession>A0ABP6TU81</accession>
<evidence type="ECO:0000313" key="3">
    <source>
        <dbReference type="Proteomes" id="UP001501455"/>
    </source>
</evidence>
<dbReference type="EMBL" id="BAAAXF010000040">
    <property type="protein sequence ID" value="GAA3498892.1"/>
    <property type="molecule type" value="Genomic_DNA"/>
</dbReference>
<evidence type="ECO:0000259" key="1">
    <source>
        <dbReference type="Pfam" id="PF18593"/>
    </source>
</evidence>
<gene>
    <name evidence="2" type="ORF">GCM10019016_059950</name>
</gene>
<dbReference type="Pfam" id="PF18593">
    <property type="entry name" value="CdiI_2"/>
    <property type="match status" value="1"/>
</dbReference>
<feature type="domain" description="CdiI immunity protein" evidence="1">
    <location>
        <begin position="126"/>
        <end position="214"/>
    </location>
</feature>
<reference evidence="3" key="1">
    <citation type="journal article" date="2019" name="Int. J. Syst. Evol. Microbiol.">
        <title>The Global Catalogue of Microorganisms (GCM) 10K type strain sequencing project: providing services to taxonomists for standard genome sequencing and annotation.</title>
        <authorList>
            <consortium name="The Broad Institute Genomics Platform"/>
            <consortium name="The Broad Institute Genome Sequencing Center for Infectious Disease"/>
            <person name="Wu L."/>
            <person name="Ma J."/>
        </authorList>
    </citation>
    <scope>NUCLEOTIDE SEQUENCE [LARGE SCALE GENOMIC DNA]</scope>
    <source>
        <strain evidence="3">JCM 4816</strain>
    </source>
</reference>
<proteinExistence type="predicted"/>
<dbReference type="RefSeq" id="WP_345579530.1">
    <property type="nucleotide sequence ID" value="NZ_BAAAXF010000040.1"/>
</dbReference>
<evidence type="ECO:0000313" key="2">
    <source>
        <dbReference type="EMBL" id="GAA3498892.1"/>
    </source>
</evidence>
<keyword evidence="3" id="KW-1185">Reference proteome</keyword>